<sequence length="35" mass="3803">METSSTTNDKTVQTPIVIEPIISIPILSGTINYII</sequence>
<dbReference type="EMBL" id="AP017644">
    <property type="protein sequence ID" value="BAV61278.1"/>
    <property type="molecule type" value="Genomic_DNA"/>
</dbReference>
<dbReference type="Proteomes" id="UP000240366">
    <property type="component" value="Segment"/>
</dbReference>
<accession>A0A1E1EVI3</accession>
<proteinExistence type="predicted"/>
<evidence type="ECO:0000313" key="1">
    <source>
        <dbReference type="EMBL" id="BAV61278.1"/>
    </source>
</evidence>
<organism evidence="2 3">
    <name type="scientific">Acanthamoeba castellanii mimivirus</name>
    <dbReference type="NCBI Taxonomy" id="1899318"/>
    <lineage>
        <taxon>Viruses</taxon>
        <taxon>Varidnaviria</taxon>
        <taxon>Bamfordvirae</taxon>
        <taxon>Nucleocytoviricota</taxon>
        <taxon>Megaviricetes</taxon>
        <taxon>Imitervirales</taxon>
        <taxon>Mimiviridae</taxon>
        <taxon>Megamimivirinae</taxon>
        <taxon>Mimivirus</taxon>
    </lineage>
</organism>
<name>A0A1E1EVI3_9VIRU</name>
<evidence type="ECO:0000313" key="4">
    <source>
        <dbReference type="Proteomes" id="UP000241484"/>
    </source>
</evidence>
<evidence type="ECO:0000313" key="3">
    <source>
        <dbReference type="Proteomes" id="UP000240366"/>
    </source>
</evidence>
<dbReference type="Proteomes" id="UP000241484">
    <property type="component" value="Segment"/>
</dbReference>
<evidence type="ECO:0000313" key="2">
    <source>
        <dbReference type="EMBL" id="BAV62266.1"/>
    </source>
</evidence>
<protein>
    <submittedName>
        <fullName evidence="2">Uncharacterized protein</fullName>
    </submittedName>
</protein>
<dbReference type="EMBL" id="AP017645">
    <property type="protein sequence ID" value="BAV62266.1"/>
    <property type="molecule type" value="Genomic_DNA"/>
</dbReference>
<reference evidence="3 4" key="1">
    <citation type="submission" date="2016-09" db="EMBL/GenBank/DDBJ databases">
        <title>Nearly complete genome sequences of 2 Mimiviridae isolates, Mimivirus shirakomae and Mimivirus kasaii from Japanese pond and river mouth.</title>
        <authorList>
            <person name="Takemura M."/>
            <person name="Mikami T."/>
            <person name="Murono S."/>
        </authorList>
    </citation>
    <scope>NUCLEOTIDE SEQUENCE [LARGE SCALE GENOMIC DNA]</scope>
    <source>
        <strain evidence="1 4">Mimivirus kasaii</strain>
        <strain evidence="2 3">Mimivirus shirakomae</strain>
    </source>
</reference>